<gene>
    <name evidence="8" type="ORF">UCRPC4_g02988</name>
</gene>
<evidence type="ECO:0000256" key="1">
    <source>
        <dbReference type="ARBA" id="ARBA00006270"/>
    </source>
</evidence>
<dbReference type="SMART" id="SM00175">
    <property type="entry name" value="RAB"/>
    <property type="match status" value="1"/>
</dbReference>
<name>A0A0G2GHA2_PHACM</name>
<reference evidence="8 9" key="1">
    <citation type="submission" date="2015-05" db="EMBL/GenBank/DDBJ databases">
        <title>Distinctive expansion of gene families associated with plant cell wall degradation and secondary metabolism in the genomes of grapevine trunk pathogens.</title>
        <authorList>
            <person name="Lawrence D.P."/>
            <person name="Travadon R."/>
            <person name="Rolshausen P.E."/>
            <person name="Baumgartner K."/>
        </authorList>
    </citation>
    <scope>NUCLEOTIDE SEQUENCE [LARGE SCALE GENOMIC DNA]</scope>
    <source>
        <strain evidence="8">UCRPC4</strain>
    </source>
</reference>
<evidence type="ECO:0000256" key="5">
    <source>
        <dbReference type="ARBA" id="ARBA00023134"/>
    </source>
</evidence>
<sequence>MAERPEIFLLSLAFQDFLDEIYSSFFDNLSKLANLKRAKTSNGAIRYLEANNPKAILVTDEGLARAANGAVLEKVLSYLRNGGLVAFGVLFSNWVSLDAWEKLFNETFGLPWRQGDYHRATFQFNPSCTLPTNVVKDSFPSPYSMKAVHVQDARPHEKIFVPVPGAMTESHVFTPSHVDETQAAVAGATVGNGFLVYAGDVNPEVGSEKVMLTLLGLLVFLGEQSVGKTSLITRFMYDSFDNMYQATIGIDFLSKTMYLEDRTVRLQLWDTAGQERFRSLIPSYIRDSSVAVVVYDISSQKTFAQTRKWIDDVRGERGNDVIIVLVGNKTDLNDKREVTTQQGEEEAKRVGAMFVETSAKVGHNVKNLFRRIAQALPGMEGEGETGGQAQANMIDVSINPSQTQANEGCAC</sequence>
<keyword evidence="6" id="KW-0449">Lipoprotein</keyword>
<dbReference type="PANTHER" id="PTHR47977">
    <property type="entry name" value="RAS-RELATED PROTEIN RAB"/>
    <property type="match status" value="1"/>
</dbReference>
<dbReference type="AlphaFoldDB" id="A0A0G2GHA2"/>
<dbReference type="EMBL" id="LCWF01000071">
    <property type="protein sequence ID" value="KKY22983.1"/>
    <property type="molecule type" value="Genomic_DNA"/>
</dbReference>
<dbReference type="PROSITE" id="PS51419">
    <property type="entry name" value="RAB"/>
    <property type="match status" value="1"/>
</dbReference>
<dbReference type="SUPFAM" id="SSF52540">
    <property type="entry name" value="P-loop containing nucleoside triphosphate hydrolases"/>
    <property type="match status" value="1"/>
</dbReference>
<dbReference type="FunFam" id="3.40.50.300:FF:000229">
    <property type="entry name" value="Probable Ras-related protein Rab-6A"/>
    <property type="match status" value="1"/>
</dbReference>
<comment type="caution">
    <text evidence="8">The sequence shown here is derived from an EMBL/GenBank/DDBJ whole genome shotgun (WGS) entry which is preliminary data.</text>
</comment>
<dbReference type="GO" id="GO:0003924">
    <property type="term" value="F:GTPase activity"/>
    <property type="evidence" value="ECO:0007669"/>
    <property type="project" value="InterPro"/>
</dbReference>
<keyword evidence="2" id="KW-0813">Transport</keyword>
<dbReference type="InterPro" id="IPR050227">
    <property type="entry name" value="Rab"/>
</dbReference>
<evidence type="ECO:0000256" key="6">
    <source>
        <dbReference type="ARBA" id="ARBA00023288"/>
    </source>
</evidence>
<evidence type="ECO:0000313" key="9">
    <source>
        <dbReference type="Proteomes" id="UP000053317"/>
    </source>
</evidence>
<keyword evidence="7" id="KW-0636">Prenylation</keyword>
<organism evidence="8 9">
    <name type="scientific">Phaeomoniella chlamydospora</name>
    <name type="common">Phaeoacremonium chlamydosporum</name>
    <dbReference type="NCBI Taxonomy" id="158046"/>
    <lineage>
        <taxon>Eukaryota</taxon>
        <taxon>Fungi</taxon>
        <taxon>Dikarya</taxon>
        <taxon>Ascomycota</taxon>
        <taxon>Pezizomycotina</taxon>
        <taxon>Eurotiomycetes</taxon>
        <taxon>Chaetothyriomycetidae</taxon>
        <taxon>Phaeomoniellales</taxon>
        <taxon>Phaeomoniellaceae</taxon>
        <taxon>Phaeomoniella</taxon>
    </lineage>
</organism>
<dbReference type="SMART" id="SM00173">
    <property type="entry name" value="RAS"/>
    <property type="match status" value="1"/>
</dbReference>
<comment type="similarity">
    <text evidence="1">Belongs to the small GTPase superfamily. Rab family.</text>
</comment>
<dbReference type="OrthoDB" id="9989112at2759"/>
<reference evidence="8 9" key="2">
    <citation type="submission" date="2015-05" db="EMBL/GenBank/DDBJ databases">
        <authorList>
            <person name="Morales-Cruz A."/>
            <person name="Amrine K.C."/>
            <person name="Cantu D."/>
        </authorList>
    </citation>
    <scope>NUCLEOTIDE SEQUENCE [LARGE SCALE GENOMIC DNA]</scope>
    <source>
        <strain evidence="8">UCRPC4</strain>
    </source>
</reference>
<evidence type="ECO:0000256" key="7">
    <source>
        <dbReference type="ARBA" id="ARBA00023289"/>
    </source>
</evidence>
<dbReference type="InterPro" id="IPR005225">
    <property type="entry name" value="Small_GTP-bd"/>
</dbReference>
<dbReference type="SMART" id="SM00174">
    <property type="entry name" value="RHO"/>
    <property type="match status" value="1"/>
</dbReference>
<dbReference type="Proteomes" id="UP000053317">
    <property type="component" value="Unassembled WGS sequence"/>
</dbReference>
<keyword evidence="4" id="KW-0653">Protein transport</keyword>
<proteinExistence type="inferred from homology"/>
<evidence type="ECO:0000256" key="3">
    <source>
        <dbReference type="ARBA" id="ARBA00022741"/>
    </source>
</evidence>
<keyword evidence="9" id="KW-1185">Reference proteome</keyword>
<evidence type="ECO:0000313" key="8">
    <source>
        <dbReference type="EMBL" id="KKY22983.1"/>
    </source>
</evidence>
<evidence type="ECO:0000256" key="4">
    <source>
        <dbReference type="ARBA" id="ARBA00022927"/>
    </source>
</evidence>
<protein>
    <submittedName>
        <fullName evidence="8">Putative ras small monomeric gtpase</fullName>
    </submittedName>
</protein>
<dbReference type="Pfam" id="PF00071">
    <property type="entry name" value="Ras"/>
    <property type="match status" value="1"/>
</dbReference>
<dbReference type="GO" id="GO:0015031">
    <property type="term" value="P:protein transport"/>
    <property type="evidence" value="ECO:0007669"/>
    <property type="project" value="UniProtKB-KW"/>
</dbReference>
<accession>A0A0G2GHA2</accession>
<dbReference type="GO" id="GO:0005525">
    <property type="term" value="F:GTP binding"/>
    <property type="evidence" value="ECO:0007669"/>
    <property type="project" value="UniProtKB-KW"/>
</dbReference>
<dbReference type="InterPro" id="IPR027417">
    <property type="entry name" value="P-loop_NTPase"/>
</dbReference>
<dbReference type="NCBIfam" id="TIGR00231">
    <property type="entry name" value="small_GTP"/>
    <property type="match status" value="1"/>
</dbReference>
<dbReference type="SMART" id="SM00176">
    <property type="entry name" value="RAN"/>
    <property type="match status" value="1"/>
</dbReference>
<dbReference type="InterPro" id="IPR001806">
    <property type="entry name" value="Small_GTPase"/>
</dbReference>
<keyword evidence="3" id="KW-0547">Nucleotide-binding</keyword>
<dbReference type="CDD" id="cd01861">
    <property type="entry name" value="Rab6"/>
    <property type="match status" value="1"/>
</dbReference>
<keyword evidence="5" id="KW-0342">GTP-binding</keyword>
<dbReference type="PRINTS" id="PR00449">
    <property type="entry name" value="RASTRNSFRMNG"/>
</dbReference>
<dbReference type="PROSITE" id="PS51420">
    <property type="entry name" value="RHO"/>
    <property type="match status" value="1"/>
</dbReference>
<evidence type="ECO:0000256" key="2">
    <source>
        <dbReference type="ARBA" id="ARBA00022448"/>
    </source>
</evidence>
<dbReference type="PROSITE" id="PS51421">
    <property type="entry name" value="RAS"/>
    <property type="match status" value="1"/>
</dbReference>
<dbReference type="Gene3D" id="3.40.50.300">
    <property type="entry name" value="P-loop containing nucleotide triphosphate hydrolases"/>
    <property type="match status" value="1"/>
</dbReference>